<evidence type="ECO:0000256" key="1">
    <source>
        <dbReference type="SAM" id="MobiDB-lite"/>
    </source>
</evidence>
<proteinExistence type="predicted"/>
<evidence type="ECO:0000313" key="2">
    <source>
        <dbReference type="EMBL" id="EJU05299.1"/>
    </source>
</evidence>
<evidence type="ECO:0000313" key="3">
    <source>
        <dbReference type="Proteomes" id="UP000030653"/>
    </source>
</evidence>
<dbReference type="EMBL" id="JH795856">
    <property type="protein sequence ID" value="EJU05299.1"/>
    <property type="molecule type" value="Genomic_DNA"/>
</dbReference>
<organism evidence="2 3">
    <name type="scientific">Dacryopinax primogenitus (strain DJM 731)</name>
    <name type="common">Brown rot fungus</name>
    <dbReference type="NCBI Taxonomy" id="1858805"/>
    <lineage>
        <taxon>Eukaryota</taxon>
        <taxon>Fungi</taxon>
        <taxon>Dikarya</taxon>
        <taxon>Basidiomycota</taxon>
        <taxon>Agaricomycotina</taxon>
        <taxon>Dacrymycetes</taxon>
        <taxon>Dacrymycetales</taxon>
        <taxon>Dacrymycetaceae</taxon>
        <taxon>Dacryopinax</taxon>
    </lineage>
</organism>
<gene>
    <name evidence="2" type="ORF">DACRYDRAFT_103792</name>
</gene>
<accession>M5G967</accession>
<feature type="region of interest" description="Disordered" evidence="1">
    <location>
        <begin position="1"/>
        <end position="43"/>
    </location>
</feature>
<reference evidence="2 3" key="1">
    <citation type="journal article" date="2012" name="Science">
        <title>The Paleozoic origin of enzymatic lignin decomposition reconstructed from 31 fungal genomes.</title>
        <authorList>
            <person name="Floudas D."/>
            <person name="Binder M."/>
            <person name="Riley R."/>
            <person name="Barry K."/>
            <person name="Blanchette R.A."/>
            <person name="Henrissat B."/>
            <person name="Martinez A.T."/>
            <person name="Otillar R."/>
            <person name="Spatafora J.W."/>
            <person name="Yadav J.S."/>
            <person name="Aerts A."/>
            <person name="Benoit I."/>
            <person name="Boyd A."/>
            <person name="Carlson A."/>
            <person name="Copeland A."/>
            <person name="Coutinho P.M."/>
            <person name="de Vries R.P."/>
            <person name="Ferreira P."/>
            <person name="Findley K."/>
            <person name="Foster B."/>
            <person name="Gaskell J."/>
            <person name="Glotzer D."/>
            <person name="Gorecki P."/>
            <person name="Heitman J."/>
            <person name="Hesse C."/>
            <person name="Hori C."/>
            <person name="Igarashi K."/>
            <person name="Jurgens J.A."/>
            <person name="Kallen N."/>
            <person name="Kersten P."/>
            <person name="Kohler A."/>
            <person name="Kuees U."/>
            <person name="Kumar T.K.A."/>
            <person name="Kuo A."/>
            <person name="LaButti K."/>
            <person name="Larrondo L.F."/>
            <person name="Lindquist E."/>
            <person name="Ling A."/>
            <person name="Lombard V."/>
            <person name="Lucas S."/>
            <person name="Lundell T."/>
            <person name="Martin R."/>
            <person name="McLaughlin D.J."/>
            <person name="Morgenstern I."/>
            <person name="Morin E."/>
            <person name="Murat C."/>
            <person name="Nagy L.G."/>
            <person name="Nolan M."/>
            <person name="Ohm R.A."/>
            <person name="Patyshakuliyeva A."/>
            <person name="Rokas A."/>
            <person name="Ruiz-Duenas F.J."/>
            <person name="Sabat G."/>
            <person name="Salamov A."/>
            <person name="Samejima M."/>
            <person name="Schmutz J."/>
            <person name="Slot J.C."/>
            <person name="St John F."/>
            <person name="Stenlid J."/>
            <person name="Sun H."/>
            <person name="Sun S."/>
            <person name="Syed K."/>
            <person name="Tsang A."/>
            <person name="Wiebenga A."/>
            <person name="Young D."/>
            <person name="Pisabarro A."/>
            <person name="Eastwood D.C."/>
            <person name="Martin F."/>
            <person name="Cullen D."/>
            <person name="Grigoriev I.V."/>
            <person name="Hibbett D.S."/>
        </authorList>
    </citation>
    <scope>NUCLEOTIDE SEQUENCE [LARGE SCALE GENOMIC DNA]</scope>
    <source>
        <strain evidence="2 3">DJM-731 SS1</strain>
    </source>
</reference>
<feature type="region of interest" description="Disordered" evidence="1">
    <location>
        <begin position="84"/>
        <end position="129"/>
    </location>
</feature>
<dbReference type="OrthoDB" id="2798764at2759"/>
<dbReference type="RefSeq" id="XP_040632193.1">
    <property type="nucleotide sequence ID" value="XM_040767818.1"/>
</dbReference>
<feature type="compositionally biased region" description="Polar residues" evidence="1">
    <location>
        <begin position="102"/>
        <end position="117"/>
    </location>
</feature>
<name>M5G967_DACPD</name>
<feature type="compositionally biased region" description="Polar residues" evidence="1">
    <location>
        <begin position="23"/>
        <end position="35"/>
    </location>
</feature>
<dbReference type="HOGENOM" id="CLU_1825214_0_0_1"/>
<dbReference type="GeneID" id="63682880"/>
<dbReference type="AlphaFoldDB" id="M5G967"/>
<feature type="compositionally biased region" description="Low complexity" evidence="1">
    <location>
        <begin position="11"/>
        <end position="21"/>
    </location>
</feature>
<keyword evidence="3" id="KW-1185">Reference proteome</keyword>
<dbReference type="Proteomes" id="UP000030653">
    <property type="component" value="Unassembled WGS sequence"/>
</dbReference>
<sequence>MSFSWFRHQPSPEASSAPAEPVVTSQPIAMKSMSTAEPPEEERETVQRLRGGSAAAASYLFLVAAAAKARPVHAPMDEERMSFPWFRSQPTPEGPPARPVRVTSQPRAMKTMSTAEPTQEDRQTAQRLRGGCIPCPVSAVG</sequence>
<protein>
    <submittedName>
        <fullName evidence="2">Uncharacterized protein</fullName>
    </submittedName>
</protein>